<protein>
    <submittedName>
        <fullName evidence="2">Uncharacterized protein</fullName>
    </submittedName>
</protein>
<evidence type="ECO:0000313" key="3">
    <source>
        <dbReference type="Proteomes" id="UP000838878"/>
    </source>
</evidence>
<sequence length="127" mass="14215">MGNNQSVRATHFSRSEYATDPLEDDTLEKHHINISNKMVERLVEDATLVAGIDTGASNPKGDYKEKILIEKLRCMDDSHSERSGSPDRFRPRRPISLRFANCAVDIIVHSYYGGTTKLDTTGKSCKS</sequence>
<dbReference type="AlphaFoldDB" id="A0A8J9VRE2"/>
<gene>
    <name evidence="2" type="ORF">BINO364_LOCUS13311</name>
</gene>
<feature type="region of interest" description="Disordered" evidence="1">
    <location>
        <begin position="1"/>
        <end position="24"/>
    </location>
</feature>
<dbReference type="OrthoDB" id="6753304at2759"/>
<organism evidence="2 3">
    <name type="scientific">Brenthis ino</name>
    <name type="common">lesser marbled fritillary</name>
    <dbReference type="NCBI Taxonomy" id="405034"/>
    <lineage>
        <taxon>Eukaryota</taxon>
        <taxon>Metazoa</taxon>
        <taxon>Ecdysozoa</taxon>
        <taxon>Arthropoda</taxon>
        <taxon>Hexapoda</taxon>
        <taxon>Insecta</taxon>
        <taxon>Pterygota</taxon>
        <taxon>Neoptera</taxon>
        <taxon>Endopterygota</taxon>
        <taxon>Lepidoptera</taxon>
        <taxon>Glossata</taxon>
        <taxon>Ditrysia</taxon>
        <taxon>Papilionoidea</taxon>
        <taxon>Nymphalidae</taxon>
        <taxon>Heliconiinae</taxon>
        <taxon>Argynnini</taxon>
        <taxon>Brenthis</taxon>
    </lineage>
</organism>
<proteinExistence type="predicted"/>
<keyword evidence="3" id="KW-1185">Reference proteome</keyword>
<dbReference type="Proteomes" id="UP000838878">
    <property type="component" value="Chromosome 7"/>
</dbReference>
<accession>A0A8J9VRE2</accession>
<evidence type="ECO:0000256" key="1">
    <source>
        <dbReference type="SAM" id="MobiDB-lite"/>
    </source>
</evidence>
<feature type="non-terminal residue" evidence="2">
    <location>
        <position position="127"/>
    </location>
</feature>
<evidence type="ECO:0000313" key="2">
    <source>
        <dbReference type="EMBL" id="CAH0728048.1"/>
    </source>
</evidence>
<reference evidence="2" key="1">
    <citation type="submission" date="2021-12" db="EMBL/GenBank/DDBJ databases">
        <authorList>
            <person name="Martin H S."/>
        </authorList>
    </citation>
    <scope>NUCLEOTIDE SEQUENCE</scope>
</reference>
<dbReference type="EMBL" id="OV170227">
    <property type="protein sequence ID" value="CAH0728048.1"/>
    <property type="molecule type" value="Genomic_DNA"/>
</dbReference>
<name>A0A8J9VRE2_9NEOP</name>